<evidence type="ECO:0000313" key="3">
    <source>
        <dbReference type="Proteomes" id="UP001189429"/>
    </source>
</evidence>
<dbReference type="Proteomes" id="UP001189429">
    <property type="component" value="Unassembled WGS sequence"/>
</dbReference>
<comment type="caution">
    <text evidence="2">The sequence shown here is derived from an EMBL/GenBank/DDBJ whole genome shotgun (WGS) entry which is preliminary data.</text>
</comment>
<gene>
    <name evidence="2" type="ORF">PCOR1329_LOCUS8337</name>
</gene>
<sequence>AAAKATSQNLEQIEGYATREQRSKDLRVEVQAAKPFATQADDIANRIQCLDCQISNLQATIVEAEAEITKQHNLLEEQRQQLLEKTIAREALQLEYMEMLESTVPPPVAGSPGQSGEAVVTVFNASLEQLRTVICQLGEFVQSLGQESSGTYEGVRNAAKRLLGNFQSLAKRQKKSGAAAS</sequence>
<organism evidence="2 3">
    <name type="scientific">Prorocentrum cordatum</name>
    <dbReference type="NCBI Taxonomy" id="2364126"/>
    <lineage>
        <taxon>Eukaryota</taxon>
        <taxon>Sar</taxon>
        <taxon>Alveolata</taxon>
        <taxon>Dinophyceae</taxon>
        <taxon>Prorocentrales</taxon>
        <taxon>Prorocentraceae</taxon>
        <taxon>Prorocentrum</taxon>
    </lineage>
</organism>
<keyword evidence="1" id="KW-0175">Coiled coil</keyword>
<accession>A0ABN9Q689</accession>
<name>A0ABN9Q689_9DINO</name>
<protein>
    <submittedName>
        <fullName evidence="2">Uncharacterized protein</fullName>
    </submittedName>
</protein>
<keyword evidence="3" id="KW-1185">Reference proteome</keyword>
<reference evidence="2" key="1">
    <citation type="submission" date="2023-10" db="EMBL/GenBank/DDBJ databases">
        <authorList>
            <person name="Chen Y."/>
            <person name="Shah S."/>
            <person name="Dougan E. K."/>
            <person name="Thang M."/>
            <person name="Chan C."/>
        </authorList>
    </citation>
    <scope>NUCLEOTIDE SEQUENCE [LARGE SCALE GENOMIC DNA]</scope>
</reference>
<evidence type="ECO:0000313" key="2">
    <source>
        <dbReference type="EMBL" id="CAK0800060.1"/>
    </source>
</evidence>
<dbReference type="EMBL" id="CAUYUJ010002282">
    <property type="protein sequence ID" value="CAK0800060.1"/>
    <property type="molecule type" value="Genomic_DNA"/>
</dbReference>
<feature type="coiled-coil region" evidence="1">
    <location>
        <begin position="47"/>
        <end position="95"/>
    </location>
</feature>
<proteinExistence type="predicted"/>
<feature type="non-terminal residue" evidence="2">
    <location>
        <position position="1"/>
    </location>
</feature>
<evidence type="ECO:0000256" key="1">
    <source>
        <dbReference type="SAM" id="Coils"/>
    </source>
</evidence>